<evidence type="ECO:0000313" key="2">
    <source>
        <dbReference type="Proteomes" id="UP000466894"/>
    </source>
</evidence>
<dbReference type="AlphaFoldDB" id="A0A7I7PIF1"/>
<proteinExistence type="predicted"/>
<dbReference type="Proteomes" id="UP000466894">
    <property type="component" value="Chromosome"/>
</dbReference>
<gene>
    <name evidence="1" type="ORF">MNVI_36920</name>
</gene>
<dbReference type="EMBL" id="AP022583">
    <property type="protein sequence ID" value="BBY08374.1"/>
    <property type="molecule type" value="Genomic_DNA"/>
</dbReference>
<sequence length="68" mass="7620">MAGALRFAGSSEVTRGRRRARTLGLCSRNQGGGLDFVSQRGYGRLRWLVYPAETNKIDETEESWPFPS</sequence>
<organism evidence="1 2">
    <name type="scientific">Mycobacterium noviomagense</name>
    <dbReference type="NCBI Taxonomy" id="459858"/>
    <lineage>
        <taxon>Bacteria</taxon>
        <taxon>Bacillati</taxon>
        <taxon>Actinomycetota</taxon>
        <taxon>Actinomycetes</taxon>
        <taxon>Mycobacteriales</taxon>
        <taxon>Mycobacteriaceae</taxon>
        <taxon>Mycobacterium</taxon>
    </lineage>
</organism>
<dbReference type="KEGG" id="mnv:MNVI_36920"/>
<accession>A0A7I7PIF1</accession>
<evidence type="ECO:0000313" key="1">
    <source>
        <dbReference type="EMBL" id="BBY08374.1"/>
    </source>
</evidence>
<name>A0A7I7PIF1_9MYCO</name>
<reference evidence="1 2" key="1">
    <citation type="journal article" date="2019" name="Emerg. Microbes Infect.">
        <title>Comprehensive subspecies identification of 175 nontuberculous mycobacteria species based on 7547 genomic profiles.</title>
        <authorList>
            <person name="Matsumoto Y."/>
            <person name="Kinjo T."/>
            <person name="Motooka D."/>
            <person name="Nabeya D."/>
            <person name="Jung N."/>
            <person name="Uechi K."/>
            <person name="Horii T."/>
            <person name="Iida T."/>
            <person name="Fujita J."/>
            <person name="Nakamura S."/>
        </authorList>
    </citation>
    <scope>NUCLEOTIDE SEQUENCE [LARGE SCALE GENOMIC DNA]</scope>
    <source>
        <strain evidence="1 2">JCM 16367</strain>
    </source>
</reference>
<protein>
    <submittedName>
        <fullName evidence="1">Uncharacterized protein</fullName>
    </submittedName>
</protein>